<dbReference type="eggNOG" id="COG2359">
    <property type="taxonomic scope" value="Bacteria"/>
</dbReference>
<dbReference type="PANTHER" id="PTHR35331">
    <property type="entry name" value="STAGE V SPORULATION PROTEIN S"/>
    <property type="match status" value="1"/>
</dbReference>
<protein>
    <submittedName>
        <fullName evidence="1">Stage V sporulation protein S</fullName>
    </submittedName>
</protein>
<evidence type="ECO:0000313" key="2">
    <source>
        <dbReference type="Proteomes" id="UP000000445"/>
    </source>
</evidence>
<proteinExistence type="predicted"/>
<dbReference type="InterPro" id="IPR036882">
    <property type="entry name" value="Alba-like_dom_sf"/>
</dbReference>
<dbReference type="RefSeq" id="WP_015920092.1">
    <property type="nucleotide sequence ID" value="NC_011978.1"/>
</dbReference>
<organism evidence="1 2">
    <name type="scientific">Thermotoga neapolitana (strain ATCC 49049 / DSM 4359 / NBRC 107923 / NS-E)</name>
    <dbReference type="NCBI Taxonomy" id="309803"/>
    <lineage>
        <taxon>Bacteria</taxon>
        <taxon>Thermotogati</taxon>
        <taxon>Thermotogota</taxon>
        <taxon>Thermotogae</taxon>
        <taxon>Thermotogales</taxon>
        <taxon>Thermotogaceae</taxon>
        <taxon>Thermotoga</taxon>
    </lineage>
</organism>
<name>B9KA71_THENN</name>
<dbReference type="PANTHER" id="PTHR35331:SF1">
    <property type="entry name" value="STAGE V SPORULATION PROTEIN S"/>
    <property type="match status" value="1"/>
</dbReference>
<evidence type="ECO:0000313" key="1">
    <source>
        <dbReference type="EMBL" id="ACM23854.1"/>
    </source>
</evidence>
<dbReference type="GO" id="GO:0003676">
    <property type="term" value="F:nucleic acid binding"/>
    <property type="evidence" value="ECO:0007669"/>
    <property type="project" value="InterPro"/>
</dbReference>
<reference evidence="1 2" key="1">
    <citation type="journal article" date="2009" name="Biosci. Biotechnol. Biochem.">
        <title>WeGAS: a web-based microbial genome annotation system.</title>
        <authorList>
            <person name="Lee D."/>
            <person name="Seo H."/>
            <person name="Park C."/>
            <person name="Park K."/>
        </authorList>
    </citation>
    <scope>NUCLEOTIDE SEQUENCE [LARGE SCALE GENOMIC DNA]</scope>
    <source>
        <strain evidence="2">ATCC 49049 / DSM 4359 / NBRC 107923 / NS-E</strain>
    </source>
</reference>
<keyword evidence="2" id="KW-1185">Reference proteome</keyword>
<sequence length="92" mass="9705">MEVLKVSSNSNPNKVAGAIAGSLSKSDRVEIQAIGAGAVNQAVKALAVARRFLEESGKDLFVVPGFIEIKIGDDVRTGISFKVFLENSKNEG</sequence>
<accession>B9KA71</accession>
<dbReference type="EMBL" id="CP000916">
    <property type="protein sequence ID" value="ACM23854.1"/>
    <property type="molecule type" value="Genomic_DNA"/>
</dbReference>
<dbReference type="AlphaFoldDB" id="B9KA71"/>
<dbReference type="Gene3D" id="3.30.110.20">
    <property type="entry name" value="Alba-like domain"/>
    <property type="match status" value="1"/>
</dbReference>
<dbReference type="Pfam" id="PF04232">
    <property type="entry name" value="SpoVS"/>
    <property type="match status" value="1"/>
</dbReference>
<dbReference type="STRING" id="309803.CTN_1678"/>
<dbReference type="InterPro" id="IPR007347">
    <property type="entry name" value="SpoVS"/>
</dbReference>
<dbReference type="HOGENOM" id="CLU_168904_1_0_0"/>
<dbReference type="KEGG" id="tna:CTN_1678"/>
<dbReference type="Proteomes" id="UP000000445">
    <property type="component" value="Chromosome"/>
</dbReference>
<gene>
    <name evidence="1" type="ordered locus">CTN_1678</name>
</gene>